<reference evidence="2 3" key="1">
    <citation type="submission" date="2017-06" db="EMBL/GenBank/DDBJ databases">
        <authorList>
            <consortium name="Pathogen Informatics"/>
        </authorList>
    </citation>
    <scope>NUCLEOTIDE SEQUENCE [LARGE SCALE GENOMIC DNA]</scope>
    <source>
        <strain evidence="2 3">NCTC12149</strain>
    </source>
</reference>
<dbReference type="Proteomes" id="UP000215355">
    <property type="component" value="Chromosome 1"/>
</dbReference>
<sequence>MKIAIIGSHQVGKTSLAEELLEHLPDYSLNIEPYYQLEAAGFEFSGTPNAEDFVEQFNFSSKLILQPADNVIFDRCALDIMAYLNVLDPNGDIQSYYKSAQTIMSEIDLLVFVPIEDPDRIAEHLITFPKLRGQVDEVLHNWVDDFGTEVIEVHGSLSDRVDQVLRRINS</sequence>
<dbReference type="KEGG" id="smiz:4412673_01471"/>
<gene>
    <name evidence="2" type="ORF">SAMEA4412673_01471</name>
</gene>
<dbReference type="Pfam" id="PF13521">
    <property type="entry name" value="AAA_28"/>
    <property type="match status" value="1"/>
</dbReference>
<dbReference type="SUPFAM" id="SSF52540">
    <property type="entry name" value="P-loop containing nucleoside triphosphate hydrolases"/>
    <property type="match status" value="1"/>
</dbReference>
<dbReference type="InterPro" id="IPR027417">
    <property type="entry name" value="P-loop_NTPase"/>
</dbReference>
<organism evidence="2 3">
    <name type="scientific">Sphingobacterium mizutaii</name>
    <dbReference type="NCBI Taxonomy" id="1010"/>
    <lineage>
        <taxon>Bacteria</taxon>
        <taxon>Pseudomonadati</taxon>
        <taxon>Bacteroidota</taxon>
        <taxon>Sphingobacteriia</taxon>
        <taxon>Sphingobacteriales</taxon>
        <taxon>Sphingobacteriaceae</taxon>
        <taxon>Sphingobacterium</taxon>
    </lineage>
</organism>
<accession>A0AAJ5BZV8</accession>
<dbReference type="Gene3D" id="3.40.50.300">
    <property type="entry name" value="P-loop containing nucleotide triphosphate hydrolases"/>
    <property type="match status" value="1"/>
</dbReference>
<evidence type="ECO:0000259" key="1">
    <source>
        <dbReference type="Pfam" id="PF13521"/>
    </source>
</evidence>
<dbReference type="EMBL" id="LT906468">
    <property type="protein sequence ID" value="SNV48029.1"/>
    <property type="molecule type" value="Genomic_DNA"/>
</dbReference>
<dbReference type="RefSeq" id="WP_093095372.1">
    <property type="nucleotide sequence ID" value="NZ_FNGK01000001.1"/>
</dbReference>
<name>A0AAJ5BZV8_9SPHI</name>
<feature type="domain" description="NadR/Ttd14 AAA" evidence="1">
    <location>
        <begin position="2"/>
        <end position="160"/>
    </location>
</feature>
<evidence type="ECO:0000313" key="2">
    <source>
        <dbReference type="EMBL" id="SNV48029.1"/>
    </source>
</evidence>
<dbReference type="AlphaFoldDB" id="A0AAJ5BZV8"/>
<proteinExistence type="predicted"/>
<evidence type="ECO:0000313" key="3">
    <source>
        <dbReference type="Proteomes" id="UP000215355"/>
    </source>
</evidence>
<protein>
    <recommendedName>
        <fullName evidence="1">NadR/Ttd14 AAA domain-containing protein</fullName>
    </recommendedName>
</protein>
<dbReference type="InterPro" id="IPR038727">
    <property type="entry name" value="NadR/Ttd14_AAA_dom"/>
</dbReference>